<dbReference type="Proteomes" id="UP001341840">
    <property type="component" value="Unassembled WGS sequence"/>
</dbReference>
<accession>A0ABU6TBZ3</accession>
<dbReference type="PANTHER" id="PTHR47603">
    <property type="entry name" value="PPR CONTAINING-LIKE PROTEIN"/>
    <property type="match status" value="1"/>
</dbReference>
<comment type="caution">
    <text evidence="1">The sequence shown here is derived from an EMBL/GenBank/DDBJ whole genome shotgun (WGS) entry which is preliminary data.</text>
</comment>
<protein>
    <recommendedName>
        <fullName evidence="3">Death domain-containing protein</fullName>
    </recommendedName>
</protein>
<proteinExistence type="predicted"/>
<evidence type="ECO:0008006" key="3">
    <source>
        <dbReference type="Google" id="ProtNLM"/>
    </source>
</evidence>
<keyword evidence="2" id="KW-1185">Reference proteome</keyword>
<name>A0ABU6TBZ3_9FABA</name>
<dbReference type="PANTHER" id="PTHR47603:SF1">
    <property type="entry name" value="PPR CONTAINING-LIKE PROTEIN"/>
    <property type="match status" value="1"/>
</dbReference>
<gene>
    <name evidence="1" type="ORF">PIB30_030971</name>
</gene>
<sequence>MPPIVTATCLVSTLYSYRYSSHSLFITIYSVTHKYFLQITHLLQAISDPCPQHEPTHTDAPNHYIGRNVSRKDKNEYLLSTLLDLNDTKEAVYGALDAWVAWEQNFPIASLKLILNALEKQHQWHRVVQVPYQCLLSFSSL</sequence>
<dbReference type="EMBL" id="JASCZI010090752">
    <property type="protein sequence ID" value="MED6146054.1"/>
    <property type="molecule type" value="Genomic_DNA"/>
</dbReference>
<reference evidence="1 2" key="1">
    <citation type="journal article" date="2023" name="Plants (Basel)">
        <title>Bridging the Gap: Combining Genomics and Transcriptomics Approaches to Understand Stylosanthes scabra, an Orphan Legume from the Brazilian Caatinga.</title>
        <authorList>
            <person name="Ferreira-Neto J.R.C."/>
            <person name="da Silva M.D."/>
            <person name="Binneck E."/>
            <person name="de Melo N.F."/>
            <person name="da Silva R.H."/>
            <person name="de Melo A.L.T.M."/>
            <person name="Pandolfi V."/>
            <person name="Bustamante F.O."/>
            <person name="Brasileiro-Vidal A.C."/>
            <person name="Benko-Iseppon A.M."/>
        </authorList>
    </citation>
    <scope>NUCLEOTIDE SEQUENCE [LARGE SCALE GENOMIC DNA]</scope>
    <source>
        <tissue evidence="1">Leaves</tissue>
    </source>
</reference>
<organism evidence="1 2">
    <name type="scientific">Stylosanthes scabra</name>
    <dbReference type="NCBI Taxonomy" id="79078"/>
    <lineage>
        <taxon>Eukaryota</taxon>
        <taxon>Viridiplantae</taxon>
        <taxon>Streptophyta</taxon>
        <taxon>Embryophyta</taxon>
        <taxon>Tracheophyta</taxon>
        <taxon>Spermatophyta</taxon>
        <taxon>Magnoliopsida</taxon>
        <taxon>eudicotyledons</taxon>
        <taxon>Gunneridae</taxon>
        <taxon>Pentapetalae</taxon>
        <taxon>rosids</taxon>
        <taxon>fabids</taxon>
        <taxon>Fabales</taxon>
        <taxon>Fabaceae</taxon>
        <taxon>Papilionoideae</taxon>
        <taxon>50 kb inversion clade</taxon>
        <taxon>dalbergioids sensu lato</taxon>
        <taxon>Dalbergieae</taxon>
        <taxon>Pterocarpus clade</taxon>
        <taxon>Stylosanthes</taxon>
    </lineage>
</organism>
<evidence type="ECO:0000313" key="1">
    <source>
        <dbReference type="EMBL" id="MED6146054.1"/>
    </source>
</evidence>
<evidence type="ECO:0000313" key="2">
    <source>
        <dbReference type="Proteomes" id="UP001341840"/>
    </source>
</evidence>